<dbReference type="AlphaFoldDB" id="A0A2G3PHX1"/>
<name>A0A2G3PHX1_WILMA</name>
<dbReference type="Pfam" id="PF09339">
    <property type="entry name" value="HTH_IclR"/>
    <property type="match status" value="1"/>
</dbReference>
<dbReference type="Gene3D" id="1.10.10.10">
    <property type="entry name" value="Winged helix-like DNA-binding domain superfamily/Winged helix DNA-binding domain"/>
    <property type="match status" value="1"/>
</dbReference>
<dbReference type="InterPro" id="IPR036388">
    <property type="entry name" value="WH-like_DNA-bd_sf"/>
</dbReference>
<dbReference type="EMBL" id="PEBD01000010">
    <property type="protein sequence ID" value="PHV65414.1"/>
    <property type="molecule type" value="Genomic_DNA"/>
</dbReference>
<evidence type="ECO:0000256" key="2">
    <source>
        <dbReference type="ARBA" id="ARBA00023015"/>
    </source>
</evidence>
<dbReference type="Gene3D" id="3.30.450.40">
    <property type="match status" value="1"/>
</dbReference>
<dbReference type="PANTHER" id="PTHR30136:SF35">
    <property type="entry name" value="HTH-TYPE TRANSCRIPTIONAL REGULATOR RV1719"/>
    <property type="match status" value="1"/>
</dbReference>
<dbReference type="GO" id="GO:0003700">
    <property type="term" value="F:DNA-binding transcription factor activity"/>
    <property type="evidence" value="ECO:0007669"/>
    <property type="project" value="TreeGrafter"/>
</dbReference>
<dbReference type="RefSeq" id="WP_099383805.1">
    <property type="nucleotide sequence ID" value="NZ_PEBD01000010.1"/>
</dbReference>
<dbReference type="SUPFAM" id="SSF55781">
    <property type="entry name" value="GAF domain-like"/>
    <property type="match status" value="1"/>
</dbReference>
<evidence type="ECO:0000313" key="10">
    <source>
        <dbReference type="Proteomes" id="UP000225108"/>
    </source>
</evidence>
<dbReference type="FunFam" id="1.10.10.10:FF:000056">
    <property type="entry name" value="IclR family transcriptional regulator"/>
    <property type="match status" value="1"/>
</dbReference>
<gene>
    <name evidence="9" type="ORF">CSW57_16675</name>
</gene>
<dbReference type="InterPro" id="IPR029016">
    <property type="entry name" value="GAF-like_dom_sf"/>
</dbReference>
<evidence type="ECO:0000259" key="8">
    <source>
        <dbReference type="PROSITE" id="PS51078"/>
    </source>
</evidence>
<keyword evidence="4" id="KW-0804">Transcription</keyword>
<organism evidence="9 10">
    <name type="scientific">Williamsia marianensis</name>
    <dbReference type="NCBI Taxonomy" id="85044"/>
    <lineage>
        <taxon>Bacteria</taxon>
        <taxon>Bacillati</taxon>
        <taxon>Actinomycetota</taxon>
        <taxon>Actinomycetes</taxon>
        <taxon>Mycobacteriales</taxon>
        <taxon>Nocardiaceae</taxon>
        <taxon>Williamsia</taxon>
    </lineage>
</organism>
<evidence type="ECO:0000313" key="9">
    <source>
        <dbReference type="EMBL" id="PHV65414.1"/>
    </source>
</evidence>
<protein>
    <recommendedName>
        <fullName evidence="6">Glycerol operon regulatory protein</fullName>
    </recommendedName>
</protein>
<evidence type="ECO:0000256" key="6">
    <source>
        <dbReference type="ARBA" id="ARBA00070406"/>
    </source>
</evidence>
<dbReference type="Proteomes" id="UP000225108">
    <property type="component" value="Unassembled WGS sequence"/>
</dbReference>
<dbReference type="SMART" id="SM00346">
    <property type="entry name" value="HTH_ICLR"/>
    <property type="match status" value="1"/>
</dbReference>
<feature type="domain" description="IclR-ED" evidence="8">
    <location>
        <begin position="68"/>
        <end position="247"/>
    </location>
</feature>
<evidence type="ECO:0000256" key="3">
    <source>
        <dbReference type="ARBA" id="ARBA00023125"/>
    </source>
</evidence>
<evidence type="ECO:0000256" key="5">
    <source>
        <dbReference type="ARBA" id="ARBA00058938"/>
    </source>
</evidence>
<keyword evidence="3" id="KW-0238">DNA-binding</keyword>
<dbReference type="InterPro" id="IPR036390">
    <property type="entry name" value="WH_DNA-bd_sf"/>
</dbReference>
<feature type="domain" description="HTH iclR-type" evidence="7">
    <location>
        <begin position="6"/>
        <end position="67"/>
    </location>
</feature>
<dbReference type="SUPFAM" id="SSF46785">
    <property type="entry name" value="Winged helix' DNA-binding domain"/>
    <property type="match status" value="1"/>
</dbReference>
<dbReference type="PANTHER" id="PTHR30136">
    <property type="entry name" value="HELIX-TURN-HELIX TRANSCRIPTIONAL REGULATOR, ICLR FAMILY"/>
    <property type="match status" value="1"/>
</dbReference>
<dbReference type="PROSITE" id="PS51078">
    <property type="entry name" value="ICLR_ED"/>
    <property type="match status" value="1"/>
</dbReference>
<keyword evidence="2" id="KW-0805">Transcription regulation</keyword>
<proteinExistence type="predicted"/>
<dbReference type="InterPro" id="IPR014757">
    <property type="entry name" value="Tscrpt_reg_IclR_C"/>
</dbReference>
<accession>A0A2G3PHX1</accession>
<evidence type="ECO:0000256" key="4">
    <source>
        <dbReference type="ARBA" id="ARBA00023163"/>
    </source>
</evidence>
<sequence>MANGGVQTVARALSVLGCFRGGQELGVSEVARAQGLPLSTTHRLLNALVDAGFLEKNEQSGRYGLGGALAQYGQIAYRQHRIYLTEPHLEQLAATTGATASVAMRYGNEVVLLGTSRWREADGHALQGVLLPLHASALGKVLLAWSEAGSDELRRLPYGQGTVRAVADADELAKELALTRERGYGFNDEELAPDFRTIALPIIGEAENVKFALGIRGSTDLMIPERIPFLVELGRATARDIAAALAG</sequence>
<comment type="function">
    <text evidence="5">May be an activator protein for the gylABX operon.</text>
</comment>
<dbReference type="GO" id="GO:0003677">
    <property type="term" value="F:DNA binding"/>
    <property type="evidence" value="ECO:0007669"/>
    <property type="project" value="UniProtKB-KW"/>
</dbReference>
<comment type="caution">
    <text evidence="9">The sequence shown here is derived from an EMBL/GenBank/DDBJ whole genome shotgun (WGS) entry which is preliminary data.</text>
</comment>
<reference evidence="9 10" key="1">
    <citation type="submission" date="2017-10" db="EMBL/GenBank/DDBJ databases">
        <title>The draft genome sequence of Williamsia sp. BULT 1.1 isolated from the semi-arid grassland soils from South Africa.</title>
        <authorList>
            <person name="Kabwe M.H."/>
            <person name="Govender N."/>
            <person name="Mutseka Lunga P."/>
            <person name="Vikram S."/>
            <person name="Makhalanyane T.P."/>
        </authorList>
    </citation>
    <scope>NUCLEOTIDE SEQUENCE [LARGE SCALE GENOMIC DNA]</scope>
    <source>
        <strain evidence="9 10">BULT 1.1</strain>
    </source>
</reference>
<evidence type="ECO:0000259" key="7">
    <source>
        <dbReference type="PROSITE" id="PS51077"/>
    </source>
</evidence>
<dbReference type="Pfam" id="PF01614">
    <property type="entry name" value="IclR_C"/>
    <property type="match status" value="1"/>
</dbReference>
<dbReference type="GO" id="GO:0045892">
    <property type="term" value="P:negative regulation of DNA-templated transcription"/>
    <property type="evidence" value="ECO:0007669"/>
    <property type="project" value="TreeGrafter"/>
</dbReference>
<evidence type="ECO:0000256" key="1">
    <source>
        <dbReference type="ARBA" id="ARBA00022798"/>
    </source>
</evidence>
<dbReference type="PROSITE" id="PS51077">
    <property type="entry name" value="HTH_ICLR"/>
    <property type="match status" value="1"/>
</dbReference>
<dbReference type="GO" id="GO:0006071">
    <property type="term" value="P:glycerol metabolic process"/>
    <property type="evidence" value="ECO:0007669"/>
    <property type="project" value="UniProtKB-KW"/>
</dbReference>
<dbReference type="InterPro" id="IPR050707">
    <property type="entry name" value="HTH_MetabolicPath_Reg"/>
</dbReference>
<keyword evidence="1" id="KW-0319">Glycerol metabolism</keyword>
<dbReference type="InterPro" id="IPR005471">
    <property type="entry name" value="Tscrpt_reg_IclR_N"/>
</dbReference>